<accession>A0A1I6GF82</accession>
<keyword evidence="2" id="KW-1185">Reference proteome</keyword>
<organism evidence="1 2">
    <name type="scientific">Halogeometricum rufum</name>
    <dbReference type="NCBI Taxonomy" id="553469"/>
    <lineage>
        <taxon>Archaea</taxon>
        <taxon>Methanobacteriati</taxon>
        <taxon>Methanobacteriota</taxon>
        <taxon>Stenosarchaea group</taxon>
        <taxon>Halobacteria</taxon>
        <taxon>Halobacteriales</taxon>
        <taxon>Haloferacaceae</taxon>
        <taxon>Halogeometricum</taxon>
    </lineage>
</organism>
<protein>
    <submittedName>
        <fullName evidence="1">Uncharacterized protein</fullName>
    </submittedName>
</protein>
<dbReference type="OrthoDB" id="281896at2157"/>
<dbReference type="RefSeq" id="WP_089805240.1">
    <property type="nucleotide sequence ID" value="NZ_FOYT01000001.1"/>
</dbReference>
<reference evidence="2" key="1">
    <citation type="submission" date="2016-10" db="EMBL/GenBank/DDBJ databases">
        <authorList>
            <person name="Varghese N."/>
            <person name="Submissions S."/>
        </authorList>
    </citation>
    <scope>NUCLEOTIDE SEQUENCE [LARGE SCALE GENOMIC DNA]</scope>
    <source>
        <strain evidence="2">CGMCC 1.7736</strain>
    </source>
</reference>
<evidence type="ECO:0000313" key="2">
    <source>
        <dbReference type="Proteomes" id="UP000198531"/>
    </source>
</evidence>
<gene>
    <name evidence="1" type="ORF">SAMN04487947_1058</name>
</gene>
<dbReference type="EMBL" id="FOYT01000001">
    <property type="protein sequence ID" value="SFR40846.1"/>
    <property type="molecule type" value="Genomic_DNA"/>
</dbReference>
<sequence length="110" mass="12288">MYFGLTSADVALERGPPIRLSPRLAAATFRFVSDVPRGIRDGIHRVAVHDQNDGSFDVRFTGETDGAYVVDRVVLEAVVASLEAEDEYGRWRASWEGRRPDWIPASMAEH</sequence>
<proteinExistence type="predicted"/>
<name>A0A1I6GF82_9EURY</name>
<dbReference type="AlphaFoldDB" id="A0A1I6GF82"/>
<dbReference type="Proteomes" id="UP000198531">
    <property type="component" value="Unassembled WGS sequence"/>
</dbReference>
<evidence type="ECO:0000313" key="1">
    <source>
        <dbReference type="EMBL" id="SFR40846.1"/>
    </source>
</evidence>